<keyword evidence="5" id="KW-1015">Disulfide bond</keyword>
<evidence type="ECO:0000256" key="6">
    <source>
        <dbReference type="ARBA" id="ARBA00023183"/>
    </source>
</evidence>
<accession>A0ABD0WJF8</accession>
<dbReference type="Proteomes" id="UP001557470">
    <property type="component" value="Unassembled WGS sequence"/>
</dbReference>
<organism evidence="9 10">
    <name type="scientific">Umbra pygmaea</name>
    <name type="common">Eastern mudminnow</name>
    <dbReference type="NCBI Taxonomy" id="75934"/>
    <lineage>
        <taxon>Eukaryota</taxon>
        <taxon>Metazoa</taxon>
        <taxon>Chordata</taxon>
        <taxon>Craniata</taxon>
        <taxon>Vertebrata</taxon>
        <taxon>Euteleostomi</taxon>
        <taxon>Actinopterygii</taxon>
        <taxon>Neopterygii</taxon>
        <taxon>Teleostei</taxon>
        <taxon>Protacanthopterygii</taxon>
        <taxon>Esociformes</taxon>
        <taxon>Umbridae</taxon>
        <taxon>Umbra</taxon>
    </lineage>
</organism>
<comment type="similarity">
    <text evidence="2">Belongs to the fibroblast growth factor-binding protein family.</text>
</comment>
<keyword evidence="4 8" id="KW-0732">Signal</keyword>
<evidence type="ECO:0000256" key="8">
    <source>
        <dbReference type="SAM" id="SignalP"/>
    </source>
</evidence>
<gene>
    <name evidence="9" type="ORF">UPYG_G00209310</name>
</gene>
<evidence type="ECO:0000256" key="4">
    <source>
        <dbReference type="ARBA" id="ARBA00022729"/>
    </source>
</evidence>
<feature type="compositionally biased region" description="Polar residues" evidence="7">
    <location>
        <begin position="147"/>
        <end position="160"/>
    </location>
</feature>
<dbReference type="GO" id="GO:0005576">
    <property type="term" value="C:extracellular region"/>
    <property type="evidence" value="ECO:0007669"/>
    <property type="project" value="UniProtKB-SubCell"/>
</dbReference>
<keyword evidence="10" id="KW-1185">Reference proteome</keyword>
<dbReference type="InterPro" id="IPR010510">
    <property type="entry name" value="FGF1-bd"/>
</dbReference>
<evidence type="ECO:0000256" key="7">
    <source>
        <dbReference type="SAM" id="MobiDB-lite"/>
    </source>
</evidence>
<comment type="caution">
    <text evidence="9">The sequence shown here is derived from an EMBL/GenBank/DDBJ whole genome shotgun (WGS) entry which is preliminary data.</text>
</comment>
<sequence>MWTQASTLLLLAYCLCRVEGQNENSNGNARASNSGAASVATAEHRKGVWGNPIQFNSKAKDLCTMSVTGQGNVTRLRIACQVTERSYWCEYTGKPQVCRAYNNNPRHYFTQIMWDLRKLQNACQAPKVIKPHMCKRASEDAQMVFSGSSTSEAAPATTLQKPEKAQEHPQARIVTPNVPITKQAKPAATKPEQCTRNGRRILLAVTPRHLFLHHWLVPQLMTEDLHSF</sequence>
<evidence type="ECO:0000313" key="9">
    <source>
        <dbReference type="EMBL" id="KAL0973674.1"/>
    </source>
</evidence>
<feature type="signal peptide" evidence="8">
    <location>
        <begin position="1"/>
        <end position="20"/>
    </location>
</feature>
<name>A0ABD0WJF8_UMBPY</name>
<dbReference type="EMBL" id="JAGEUA010000006">
    <property type="protein sequence ID" value="KAL0973674.1"/>
    <property type="molecule type" value="Genomic_DNA"/>
</dbReference>
<protein>
    <submittedName>
        <fullName evidence="9">Uncharacterized protein</fullName>
    </submittedName>
</protein>
<dbReference type="AlphaFoldDB" id="A0ABD0WJF8"/>
<keyword evidence="3" id="KW-0964">Secreted</keyword>
<comment type="subcellular location">
    <subcellularLocation>
        <location evidence="1">Secreted</location>
    </subcellularLocation>
</comment>
<keyword evidence="6" id="KW-0340">Growth factor binding</keyword>
<proteinExistence type="inferred from homology"/>
<feature type="compositionally biased region" description="Basic and acidic residues" evidence="7">
    <location>
        <begin position="161"/>
        <end position="170"/>
    </location>
</feature>
<reference evidence="9 10" key="1">
    <citation type="submission" date="2024-06" db="EMBL/GenBank/DDBJ databases">
        <authorList>
            <person name="Pan Q."/>
            <person name="Wen M."/>
            <person name="Jouanno E."/>
            <person name="Zahm M."/>
            <person name="Klopp C."/>
            <person name="Cabau C."/>
            <person name="Louis A."/>
            <person name="Berthelot C."/>
            <person name="Parey E."/>
            <person name="Roest Crollius H."/>
            <person name="Montfort J."/>
            <person name="Robinson-Rechavi M."/>
            <person name="Bouchez O."/>
            <person name="Lampietro C."/>
            <person name="Lopez Roques C."/>
            <person name="Donnadieu C."/>
            <person name="Postlethwait J."/>
            <person name="Bobe J."/>
            <person name="Verreycken H."/>
            <person name="Guiguen Y."/>
        </authorList>
    </citation>
    <scope>NUCLEOTIDE SEQUENCE [LARGE SCALE GENOMIC DNA]</scope>
    <source>
        <strain evidence="9">Up_M1</strain>
        <tissue evidence="9">Testis</tissue>
    </source>
</reference>
<dbReference type="GO" id="GO:0019838">
    <property type="term" value="F:growth factor binding"/>
    <property type="evidence" value="ECO:0007669"/>
    <property type="project" value="UniProtKB-KW"/>
</dbReference>
<dbReference type="PANTHER" id="PTHR15258">
    <property type="entry name" value="FGF BINDING PROTEIN-RELATED"/>
    <property type="match status" value="1"/>
</dbReference>
<evidence type="ECO:0000256" key="5">
    <source>
        <dbReference type="ARBA" id="ARBA00023157"/>
    </source>
</evidence>
<feature type="chain" id="PRO_5044768016" evidence="8">
    <location>
        <begin position="21"/>
        <end position="228"/>
    </location>
</feature>
<evidence type="ECO:0000256" key="1">
    <source>
        <dbReference type="ARBA" id="ARBA00004613"/>
    </source>
</evidence>
<evidence type="ECO:0000256" key="3">
    <source>
        <dbReference type="ARBA" id="ARBA00022525"/>
    </source>
</evidence>
<evidence type="ECO:0000256" key="2">
    <source>
        <dbReference type="ARBA" id="ARBA00008326"/>
    </source>
</evidence>
<feature type="region of interest" description="Disordered" evidence="7">
    <location>
        <begin position="147"/>
        <end position="170"/>
    </location>
</feature>
<evidence type="ECO:0000313" key="10">
    <source>
        <dbReference type="Proteomes" id="UP001557470"/>
    </source>
</evidence>
<dbReference type="Pfam" id="PF06473">
    <property type="entry name" value="FGF-BP1"/>
    <property type="match status" value="1"/>
</dbReference>
<dbReference type="PANTHER" id="PTHR15258:SF1">
    <property type="entry name" value="FIBROBLAST GROWTH FACTOR-BINDING PROTEIN 2"/>
    <property type="match status" value="1"/>
</dbReference>